<evidence type="ECO:0000256" key="1">
    <source>
        <dbReference type="ARBA" id="ARBA00004323"/>
    </source>
</evidence>
<dbReference type="PANTHER" id="PTHR12129:SF15">
    <property type="entry name" value="URONYL 2-SULFOTRANSFERASE"/>
    <property type="match status" value="1"/>
</dbReference>
<dbReference type="GO" id="GO:0000139">
    <property type="term" value="C:Golgi membrane"/>
    <property type="evidence" value="ECO:0007669"/>
    <property type="project" value="UniProtKB-SubCell"/>
</dbReference>
<keyword evidence="6" id="KW-1133">Transmembrane helix</keyword>
<gene>
    <name evidence="10" type="ORF">OFUS_LOCUS19214</name>
</gene>
<dbReference type="InterPro" id="IPR007734">
    <property type="entry name" value="Heparan_SO4_2-O-STrfase"/>
</dbReference>
<evidence type="ECO:0000256" key="3">
    <source>
        <dbReference type="ARBA" id="ARBA00022679"/>
    </source>
</evidence>
<evidence type="ECO:0000313" key="10">
    <source>
        <dbReference type="EMBL" id="CAH1794536.1"/>
    </source>
</evidence>
<evidence type="ECO:0000256" key="8">
    <source>
        <dbReference type="ARBA" id="ARBA00023136"/>
    </source>
</evidence>
<dbReference type="PANTHER" id="PTHR12129">
    <property type="entry name" value="HEPARAN SULFATE 2-O-SULFOTRANSFERASE"/>
    <property type="match status" value="1"/>
</dbReference>
<dbReference type="InterPro" id="IPR027417">
    <property type="entry name" value="P-loop_NTPase"/>
</dbReference>
<keyword evidence="9" id="KW-0325">Glycoprotein</keyword>
<reference evidence="10" key="1">
    <citation type="submission" date="2022-03" db="EMBL/GenBank/DDBJ databases">
        <authorList>
            <person name="Martin C."/>
        </authorList>
    </citation>
    <scope>NUCLEOTIDE SEQUENCE</scope>
</reference>
<dbReference type="Proteomes" id="UP000749559">
    <property type="component" value="Unassembled WGS sequence"/>
</dbReference>
<dbReference type="InterPro" id="IPR005331">
    <property type="entry name" value="Sulfotransferase"/>
</dbReference>
<comment type="caution">
    <text evidence="10">The sequence shown here is derived from an EMBL/GenBank/DDBJ whole genome shotgun (WGS) entry which is preliminary data.</text>
</comment>
<dbReference type="Gene3D" id="3.40.50.300">
    <property type="entry name" value="P-loop containing nucleotide triphosphate hydrolases"/>
    <property type="match status" value="1"/>
</dbReference>
<dbReference type="Pfam" id="PF03567">
    <property type="entry name" value="Sulfotransfer_2"/>
    <property type="match status" value="1"/>
</dbReference>
<dbReference type="SUPFAM" id="SSF52540">
    <property type="entry name" value="P-loop containing nucleoside triphosphate hydrolases"/>
    <property type="match status" value="1"/>
</dbReference>
<evidence type="ECO:0000256" key="4">
    <source>
        <dbReference type="ARBA" id="ARBA00022692"/>
    </source>
</evidence>
<keyword evidence="4" id="KW-0812">Transmembrane</keyword>
<evidence type="ECO:0000256" key="5">
    <source>
        <dbReference type="ARBA" id="ARBA00022968"/>
    </source>
</evidence>
<keyword evidence="11" id="KW-1185">Reference proteome</keyword>
<comment type="similarity">
    <text evidence="2">Belongs to the sulfotransferase 3 family.</text>
</comment>
<organism evidence="10 11">
    <name type="scientific">Owenia fusiformis</name>
    <name type="common">Polychaete worm</name>
    <dbReference type="NCBI Taxonomy" id="6347"/>
    <lineage>
        <taxon>Eukaryota</taxon>
        <taxon>Metazoa</taxon>
        <taxon>Spiralia</taxon>
        <taxon>Lophotrochozoa</taxon>
        <taxon>Annelida</taxon>
        <taxon>Polychaeta</taxon>
        <taxon>Sedentaria</taxon>
        <taxon>Canalipalpata</taxon>
        <taxon>Sabellida</taxon>
        <taxon>Oweniida</taxon>
        <taxon>Oweniidae</taxon>
        <taxon>Owenia</taxon>
    </lineage>
</organism>
<evidence type="ECO:0000313" key="11">
    <source>
        <dbReference type="Proteomes" id="UP000749559"/>
    </source>
</evidence>
<evidence type="ECO:0000256" key="7">
    <source>
        <dbReference type="ARBA" id="ARBA00023034"/>
    </source>
</evidence>
<protein>
    <submittedName>
        <fullName evidence="10">Uncharacterized protein</fullName>
    </submittedName>
</protein>
<name>A0A8J1U415_OWEFU</name>
<sequence>MKCSLRKTLAILSFTAITTFSWYSGKIGSKKVQNTKKPQITVKMSAANEQDSIITYEQYTSIPAKILEKHFAVNGQYTTFNTDIVVYNRLAKCGSTTLFRIVQQVSSDNNFTFVMDHNDSSTVNFNDKQIVNYIDSFSKPVFYVRHMSFVNFTAFGKQHPVYIQMLRDPVERVISGYYYYDFHFGHHKGIRLEKCLVYNMKCGLLKPGDMRNQFCDRQTRKMNKCTIEHVKRIIEKDYIFVGITEHFSESIKAFAKLLPKYFPENATIAIQNSAKEARGSSNLRPPDRIMNFLAKRYEIDYEVYNFAKQHFYKRLSEMGISYGRKVQ</sequence>
<keyword evidence="7" id="KW-0333">Golgi apparatus</keyword>
<dbReference type="AlphaFoldDB" id="A0A8J1U415"/>
<evidence type="ECO:0000256" key="9">
    <source>
        <dbReference type="ARBA" id="ARBA00023180"/>
    </source>
</evidence>
<evidence type="ECO:0000256" key="6">
    <source>
        <dbReference type="ARBA" id="ARBA00022989"/>
    </source>
</evidence>
<proteinExistence type="inferred from homology"/>
<keyword evidence="5" id="KW-0735">Signal-anchor</keyword>
<accession>A0A8J1U415</accession>
<dbReference type="OrthoDB" id="10019582at2759"/>
<keyword evidence="3" id="KW-0808">Transferase</keyword>
<keyword evidence="8" id="KW-0472">Membrane</keyword>
<dbReference type="EMBL" id="CAIIXF020000009">
    <property type="protein sequence ID" value="CAH1794536.1"/>
    <property type="molecule type" value="Genomic_DNA"/>
</dbReference>
<comment type="subcellular location">
    <subcellularLocation>
        <location evidence="1">Golgi apparatus membrane</location>
        <topology evidence="1">Single-pass type II membrane protein</topology>
    </subcellularLocation>
</comment>
<dbReference type="GO" id="GO:0008146">
    <property type="term" value="F:sulfotransferase activity"/>
    <property type="evidence" value="ECO:0007669"/>
    <property type="project" value="InterPro"/>
</dbReference>
<evidence type="ECO:0000256" key="2">
    <source>
        <dbReference type="ARBA" id="ARBA00010569"/>
    </source>
</evidence>